<keyword evidence="5" id="KW-0378">Hydrolase</keyword>
<accession>A0A2I1VMM0</accession>
<name>A0A2I1VMM0_9MICC</name>
<dbReference type="PROSITE" id="PS51186">
    <property type="entry name" value="GNAT"/>
    <property type="match status" value="1"/>
</dbReference>
<dbReference type="Gene3D" id="3.40.630.30">
    <property type="match status" value="1"/>
</dbReference>
<dbReference type="CDD" id="cd04301">
    <property type="entry name" value="NAT_SF"/>
    <property type="match status" value="1"/>
</dbReference>
<dbReference type="InterPro" id="IPR050832">
    <property type="entry name" value="Bact_Acetyltransf"/>
</dbReference>
<gene>
    <name evidence="5" type="primary">paiA</name>
    <name evidence="4" type="ORF">HXO56_04490</name>
    <name evidence="5" type="ORF">NCTC10918_00449</name>
</gene>
<evidence type="ECO:0000256" key="2">
    <source>
        <dbReference type="ARBA" id="ARBA00023315"/>
    </source>
</evidence>
<dbReference type="EMBL" id="LR134521">
    <property type="protein sequence ID" value="VEJ29203.1"/>
    <property type="molecule type" value="Genomic_DNA"/>
</dbReference>
<organism evidence="5 6">
    <name type="scientific">Rothia dentocariosa</name>
    <dbReference type="NCBI Taxonomy" id="2047"/>
    <lineage>
        <taxon>Bacteria</taxon>
        <taxon>Bacillati</taxon>
        <taxon>Actinomycetota</taxon>
        <taxon>Actinomycetes</taxon>
        <taxon>Micrococcales</taxon>
        <taxon>Micrococcaceae</taxon>
        <taxon>Rothia</taxon>
    </lineage>
</organism>
<dbReference type="InterPro" id="IPR000182">
    <property type="entry name" value="GNAT_dom"/>
</dbReference>
<reference evidence="5 6" key="1">
    <citation type="submission" date="2018-12" db="EMBL/GenBank/DDBJ databases">
        <authorList>
            <consortium name="Pathogen Informatics"/>
        </authorList>
    </citation>
    <scope>NUCLEOTIDE SEQUENCE [LARGE SCALE GENOMIC DNA]</scope>
    <source>
        <strain evidence="5 6">NCTC10918</strain>
    </source>
</reference>
<dbReference type="GO" id="GO:0016747">
    <property type="term" value="F:acyltransferase activity, transferring groups other than amino-acyl groups"/>
    <property type="evidence" value="ECO:0007669"/>
    <property type="project" value="InterPro"/>
</dbReference>
<dbReference type="RefSeq" id="WP_004004470.1">
    <property type="nucleotide sequence ID" value="NZ_CAKARO010000064.1"/>
</dbReference>
<evidence type="ECO:0000313" key="6">
    <source>
        <dbReference type="Proteomes" id="UP000270988"/>
    </source>
</evidence>
<dbReference type="GO" id="GO:0006508">
    <property type="term" value="P:proteolysis"/>
    <property type="evidence" value="ECO:0007669"/>
    <property type="project" value="UniProtKB-KW"/>
</dbReference>
<dbReference type="Proteomes" id="UP000769484">
    <property type="component" value="Unassembled WGS sequence"/>
</dbReference>
<evidence type="ECO:0000259" key="3">
    <source>
        <dbReference type="PROSITE" id="PS51186"/>
    </source>
</evidence>
<dbReference type="Proteomes" id="UP000270988">
    <property type="component" value="Chromosome"/>
</dbReference>
<evidence type="ECO:0000313" key="4">
    <source>
        <dbReference type="EMBL" id="MBF1649350.1"/>
    </source>
</evidence>
<evidence type="ECO:0000256" key="1">
    <source>
        <dbReference type="ARBA" id="ARBA00022679"/>
    </source>
</evidence>
<dbReference type="Pfam" id="PF00583">
    <property type="entry name" value="Acetyltransf_1"/>
    <property type="match status" value="1"/>
</dbReference>
<dbReference type="SUPFAM" id="SSF55729">
    <property type="entry name" value="Acyl-CoA N-acyltransferases (Nat)"/>
    <property type="match status" value="1"/>
</dbReference>
<keyword evidence="5" id="KW-0645">Protease</keyword>
<dbReference type="EMBL" id="JABZXJ010000013">
    <property type="protein sequence ID" value="MBF1649350.1"/>
    <property type="molecule type" value="Genomic_DNA"/>
</dbReference>
<dbReference type="GO" id="GO:0008233">
    <property type="term" value="F:peptidase activity"/>
    <property type="evidence" value="ECO:0007669"/>
    <property type="project" value="UniProtKB-KW"/>
</dbReference>
<evidence type="ECO:0000313" key="5">
    <source>
        <dbReference type="EMBL" id="VEJ29203.1"/>
    </source>
</evidence>
<dbReference type="InterPro" id="IPR016181">
    <property type="entry name" value="Acyl_CoA_acyltransferase"/>
</dbReference>
<keyword evidence="1 5" id="KW-0808">Transferase</keyword>
<reference evidence="4" key="2">
    <citation type="submission" date="2020-04" db="EMBL/GenBank/DDBJ databases">
        <title>Deep metagenomics examines the oral microbiome during advanced dental caries in children, revealing novel taxa and co-occurrences with host molecules.</title>
        <authorList>
            <person name="Baker J.L."/>
            <person name="Morton J.T."/>
            <person name="Dinis M."/>
            <person name="Alvarez R."/>
            <person name="Tran N.C."/>
            <person name="Knight R."/>
            <person name="Edlund A."/>
        </authorList>
    </citation>
    <scope>NUCLEOTIDE SEQUENCE</scope>
    <source>
        <strain evidence="4">JCVI_47_bin.4</strain>
    </source>
</reference>
<dbReference type="STRING" id="762948.HMPREF0733_11756"/>
<feature type="domain" description="N-acetyltransferase" evidence="3">
    <location>
        <begin position="1"/>
        <end position="170"/>
    </location>
</feature>
<keyword evidence="2 5" id="KW-0012">Acyltransferase</keyword>
<dbReference type="AlphaFoldDB" id="A0A2I1VMM0"/>
<proteinExistence type="predicted"/>
<dbReference type="EC" id="2.3.1.-" evidence="5"/>
<dbReference type="PANTHER" id="PTHR43877">
    <property type="entry name" value="AMINOALKYLPHOSPHONATE N-ACETYLTRANSFERASE-RELATED-RELATED"/>
    <property type="match status" value="1"/>
</dbReference>
<sequence length="171" mass="19453">MRITPLTISDVPILRGIARDTFTETFSEANKAEDMDRYLAERFSEDQLARELSNPESFFYVAEVNGHVVGYLKLNTAHAQTEPQAADALEIERIYVLSNYHGNGVGQALYHHAMSVAEDRKASYVWLGVWEHNHRALRFYEKNGFTAFGTHIFQLGNDQQTDILMQKSVAV</sequence>
<protein>
    <submittedName>
        <fullName evidence="4">GNAT family N-acetyltransferase</fullName>
    </submittedName>
    <submittedName>
        <fullName evidence="5">Protease synthase and sporulation negative regulatory protein PAI 1</fullName>
        <ecNumber evidence="5">2.3.1.-</ecNumber>
    </submittedName>
</protein>